<name>A0ABS8Q1G4_9BURK</name>
<dbReference type="RefSeq" id="WP_231056888.1">
    <property type="nucleotide sequence ID" value="NZ_JAJNOC010000001.1"/>
</dbReference>
<dbReference type="Proteomes" id="UP001179361">
    <property type="component" value="Unassembled WGS sequence"/>
</dbReference>
<keyword evidence="2" id="KW-1185">Reference proteome</keyword>
<sequence length="57" mass="6156">MKSTKTPTGNFHDLVGQAKTTSVIDTINLRAFENAGLQALVLVNPNNPILHSRAQPD</sequence>
<reference evidence="1" key="1">
    <citation type="submission" date="2021-11" db="EMBL/GenBank/DDBJ databases">
        <title>The complete genome of Massilia sp sp. G4R7.</title>
        <authorList>
            <person name="Liu L."/>
            <person name="Yue J."/>
            <person name="Yuan J."/>
            <person name="Yang F."/>
            <person name="Li L."/>
        </authorList>
    </citation>
    <scope>NUCLEOTIDE SEQUENCE</scope>
    <source>
        <strain evidence="1">G4R7</strain>
    </source>
</reference>
<comment type="caution">
    <text evidence="1">The sequence shown here is derived from an EMBL/GenBank/DDBJ whole genome shotgun (WGS) entry which is preliminary data.</text>
</comment>
<accession>A0ABS8Q1G4</accession>
<evidence type="ECO:0000313" key="1">
    <source>
        <dbReference type="EMBL" id="MCD2515586.1"/>
    </source>
</evidence>
<gene>
    <name evidence="1" type="ORF">LQ564_04595</name>
</gene>
<proteinExistence type="predicted"/>
<evidence type="ECO:0000313" key="2">
    <source>
        <dbReference type="Proteomes" id="UP001179361"/>
    </source>
</evidence>
<dbReference type="EMBL" id="JAJNOC010000001">
    <property type="protein sequence ID" value="MCD2515586.1"/>
    <property type="molecule type" value="Genomic_DNA"/>
</dbReference>
<organism evidence="1 2">
    <name type="scientific">Massilia phyllostachyos</name>
    <dbReference type="NCBI Taxonomy" id="2898585"/>
    <lineage>
        <taxon>Bacteria</taxon>
        <taxon>Pseudomonadati</taxon>
        <taxon>Pseudomonadota</taxon>
        <taxon>Betaproteobacteria</taxon>
        <taxon>Burkholderiales</taxon>
        <taxon>Oxalobacteraceae</taxon>
        <taxon>Telluria group</taxon>
        <taxon>Massilia</taxon>
    </lineage>
</organism>
<protein>
    <submittedName>
        <fullName evidence="1">Uncharacterized protein</fullName>
    </submittedName>
</protein>